<dbReference type="PROSITE" id="PS51186">
    <property type="entry name" value="GNAT"/>
    <property type="match status" value="1"/>
</dbReference>
<comment type="caution">
    <text evidence="2">The sequence shown here is derived from an EMBL/GenBank/DDBJ whole genome shotgun (WGS) entry which is preliminary data.</text>
</comment>
<evidence type="ECO:0000313" key="3">
    <source>
        <dbReference type="Proteomes" id="UP001521074"/>
    </source>
</evidence>
<evidence type="ECO:0000313" key="2">
    <source>
        <dbReference type="EMBL" id="MCE0745093.1"/>
    </source>
</evidence>
<dbReference type="InterPro" id="IPR016181">
    <property type="entry name" value="Acyl_CoA_acyltransferase"/>
</dbReference>
<accession>A0ABS8VZX4</accession>
<dbReference type="RefSeq" id="WP_232878808.1">
    <property type="nucleotide sequence ID" value="NZ_JAJSOJ010000061.1"/>
</dbReference>
<keyword evidence="3" id="KW-1185">Reference proteome</keyword>
<dbReference type="InterPro" id="IPR051531">
    <property type="entry name" value="N-acetyltransferase"/>
</dbReference>
<proteinExistence type="predicted"/>
<feature type="domain" description="N-acetyltransferase" evidence="1">
    <location>
        <begin position="8"/>
        <end position="177"/>
    </location>
</feature>
<reference evidence="2 3" key="1">
    <citation type="submission" date="2021-12" db="EMBL/GenBank/DDBJ databases">
        <title>Genome sequence of Acetobacter sicerae DmPark20a_162.</title>
        <authorList>
            <person name="Chaston J.M."/>
        </authorList>
    </citation>
    <scope>NUCLEOTIDE SEQUENCE [LARGE SCALE GENOMIC DNA]</scope>
    <source>
        <strain evidence="2 3">DmPark20a_162</strain>
    </source>
</reference>
<dbReference type="Pfam" id="PF13302">
    <property type="entry name" value="Acetyltransf_3"/>
    <property type="match status" value="1"/>
</dbReference>
<organism evidence="2 3">
    <name type="scientific">Acetobacter sicerae</name>
    <dbReference type="NCBI Taxonomy" id="85325"/>
    <lineage>
        <taxon>Bacteria</taxon>
        <taxon>Pseudomonadati</taxon>
        <taxon>Pseudomonadota</taxon>
        <taxon>Alphaproteobacteria</taxon>
        <taxon>Acetobacterales</taxon>
        <taxon>Acetobacteraceae</taxon>
        <taxon>Acetobacter</taxon>
    </lineage>
</organism>
<gene>
    <name evidence="2" type="ORF">LWC05_14550</name>
</gene>
<dbReference type="PANTHER" id="PTHR43792">
    <property type="entry name" value="GNAT FAMILY, PUTATIVE (AFU_ORTHOLOGUE AFUA_3G00765)-RELATED-RELATED"/>
    <property type="match status" value="1"/>
</dbReference>
<name>A0ABS8VZX4_9PROT</name>
<dbReference type="EMBL" id="JAJSOJ010000061">
    <property type="protein sequence ID" value="MCE0745093.1"/>
    <property type="molecule type" value="Genomic_DNA"/>
</dbReference>
<sequence length="188" mass="21888">MIISAERLNLRPWNDADRMSFVDMSVDPEVMEFMMPLKREAASGAWIDDQIAHQKAHGFCFWAVERKEDLRFIGTVGLRRIGYEADFTPAVEIGWRIARPFWGNGYAPEAASAAIQFGFKILKLPEIIAITVPHNLKSRRVMEKLGMQRDEDGDFDHPLVKKGHPLRRHVLYRLRRDEWNRKREVSDV</sequence>
<dbReference type="SUPFAM" id="SSF55729">
    <property type="entry name" value="Acyl-CoA N-acyltransferases (Nat)"/>
    <property type="match status" value="1"/>
</dbReference>
<dbReference type="Gene3D" id="3.40.630.30">
    <property type="match status" value="1"/>
</dbReference>
<dbReference type="PANTHER" id="PTHR43792:SF1">
    <property type="entry name" value="N-ACETYLTRANSFERASE DOMAIN-CONTAINING PROTEIN"/>
    <property type="match status" value="1"/>
</dbReference>
<protein>
    <submittedName>
        <fullName evidence="2">GNAT family N-acetyltransferase</fullName>
    </submittedName>
</protein>
<dbReference type="InterPro" id="IPR000182">
    <property type="entry name" value="GNAT_dom"/>
</dbReference>
<evidence type="ECO:0000259" key="1">
    <source>
        <dbReference type="PROSITE" id="PS51186"/>
    </source>
</evidence>
<dbReference type="Proteomes" id="UP001521074">
    <property type="component" value="Unassembled WGS sequence"/>
</dbReference>